<dbReference type="RefSeq" id="WP_103387770.1">
    <property type="nucleotide sequence ID" value="NZ_BKAV01000021.1"/>
</dbReference>
<dbReference type="InterPro" id="IPR044051">
    <property type="entry name" value="Prophage_tail_N"/>
</dbReference>
<evidence type="ECO:0000259" key="1">
    <source>
        <dbReference type="Pfam" id="PF06605"/>
    </source>
</evidence>
<protein>
    <submittedName>
        <fullName evidence="3 4">Peptidase</fullName>
    </submittedName>
</protein>
<dbReference type="AlphaFoldDB" id="A0A380CBY9"/>
<evidence type="ECO:0000313" key="4">
    <source>
        <dbReference type="EMBL" id="SUJ16832.1"/>
    </source>
</evidence>
<dbReference type="Gene3D" id="6.20.110.10">
    <property type="match status" value="1"/>
</dbReference>
<dbReference type="Gene3D" id="2.60.120.260">
    <property type="entry name" value="Galactose-binding domain-like"/>
    <property type="match status" value="1"/>
</dbReference>
<evidence type="ECO:0000313" key="3">
    <source>
        <dbReference type="EMBL" id="GEQ00795.1"/>
    </source>
</evidence>
<feature type="domain" description="Tail spike" evidence="1">
    <location>
        <begin position="111"/>
        <end position="490"/>
    </location>
</feature>
<dbReference type="Pfam" id="PF06605">
    <property type="entry name" value="Prophage_tail"/>
    <property type="match status" value="1"/>
</dbReference>
<dbReference type="Pfam" id="PF18994">
    <property type="entry name" value="Prophage_tailD1"/>
    <property type="match status" value="1"/>
</dbReference>
<dbReference type="OrthoDB" id="2404328at2"/>
<reference evidence="4 5" key="1">
    <citation type="submission" date="2018-06" db="EMBL/GenBank/DDBJ databases">
        <authorList>
            <consortium name="Pathogen Informatics"/>
            <person name="Doyle S."/>
        </authorList>
    </citation>
    <scope>NUCLEOTIDE SEQUENCE [LARGE SCALE GENOMIC DNA]</scope>
    <source>
        <strain evidence="4 5">NCTC12413</strain>
    </source>
</reference>
<dbReference type="EMBL" id="BKAV01000021">
    <property type="protein sequence ID" value="GEQ00795.1"/>
    <property type="molecule type" value="Genomic_DNA"/>
</dbReference>
<accession>A0A380CBY9</accession>
<dbReference type="EMBL" id="UGZE01000001">
    <property type="protein sequence ID" value="SUJ16832.1"/>
    <property type="molecule type" value="Genomic_DNA"/>
</dbReference>
<evidence type="ECO:0000259" key="2">
    <source>
        <dbReference type="Pfam" id="PF18994"/>
    </source>
</evidence>
<name>A0A380CBY9_9STAP</name>
<feature type="domain" description="Prophage endopeptidase tail N-terminal" evidence="2">
    <location>
        <begin position="5"/>
        <end position="90"/>
    </location>
</feature>
<keyword evidence="6" id="KW-1185">Reference proteome</keyword>
<proteinExistence type="predicted"/>
<sequence length="528" mass="60430">MKKELVIENKAGNFAEILTDYDPDSFKYEYEINNERSVTFTAYKTVGREDIFDMLTNENYIIYEGQYFVIKSSAIKYDSQVIANEIIAKHIFMEFQNHYIDKDVEDEELNTEVTEETTPNYTMQQYIEFGFKNNPLGFTYEIIGDSNNRAPVEELGNKNGMEHIVAGAEYFNYIYFADNKMIYFYQPETFYQRANTPIIYKGNSDELTATVVTTDLKTIGLGYGKKKTKKETKNYTPIKPKDLKYSGNFTKESMWNTSEVGASYSKTFTCKWGNETLTWTRKRGSKGGKVDIYLDGAKLDSFNTYSKTSKTDSLVIAKNLDKGEHTFKAVFRGAQSGVDYKKKPAQMMIGTEKTTILNLTAVLKGSDVYYATTTYKSPNYEAFGHIQAPTIYSDSATTVAQVEEQIKEAMNDEPTVELSTNYLGEADDKRYIIEDDIKENSLVRFIHRPLGFNTELKVVKFTKYHPQAQKPNEVEFSNSKQDIISIQNQINLRIKRANSMIANGNWNVNKNVQQDFYSDVMGSVLTDG</sequence>
<dbReference type="Proteomes" id="UP000321598">
    <property type="component" value="Unassembled WGS sequence"/>
</dbReference>
<dbReference type="Gene3D" id="3.55.50.40">
    <property type="match status" value="1"/>
</dbReference>
<evidence type="ECO:0000313" key="6">
    <source>
        <dbReference type="Proteomes" id="UP000321598"/>
    </source>
</evidence>
<reference evidence="3 6" key="2">
    <citation type="submission" date="2019-07" db="EMBL/GenBank/DDBJ databases">
        <title>Whole genome shotgun sequence of Staphylococcus arlettae NBRC 109765.</title>
        <authorList>
            <person name="Hosoyama A."/>
            <person name="Uohara A."/>
            <person name="Ohji S."/>
            <person name="Ichikawa N."/>
        </authorList>
    </citation>
    <scope>NUCLEOTIDE SEQUENCE [LARGE SCALE GENOMIC DNA]</scope>
    <source>
        <strain evidence="3 6">NBRC 109765</strain>
    </source>
</reference>
<dbReference type="InterPro" id="IPR010572">
    <property type="entry name" value="Tail_dom"/>
</dbReference>
<dbReference type="Proteomes" id="UP000254956">
    <property type="component" value="Unassembled WGS sequence"/>
</dbReference>
<gene>
    <name evidence="4" type="ORF">NCTC12413_01094</name>
    <name evidence="3" type="ORF">SAR03_18320</name>
</gene>
<organism evidence="4 5">
    <name type="scientific">Staphylococcus arlettae</name>
    <dbReference type="NCBI Taxonomy" id="29378"/>
    <lineage>
        <taxon>Bacteria</taxon>
        <taxon>Bacillati</taxon>
        <taxon>Bacillota</taxon>
        <taxon>Bacilli</taxon>
        <taxon>Bacillales</taxon>
        <taxon>Staphylococcaceae</taxon>
        <taxon>Staphylococcus</taxon>
    </lineage>
</organism>
<evidence type="ECO:0000313" key="5">
    <source>
        <dbReference type="Proteomes" id="UP000254956"/>
    </source>
</evidence>